<gene>
    <name evidence="1" type="ORF">Enr8_09730</name>
</gene>
<accession>A0A5C5VN07</accession>
<sequence>MAPSYNLALSSVGIFLAATMIGCGGSDLPKTSPVTGNVTYQGQPVEGANVIFSRGSYNIANGEVALGKTDAEGNFKLTTHIGGEQDVSGAVPGEYKVTISKFVPPKGISVSAYQAKVDAANKISAEGGTLRPGQEPPSLVEMLPKQYSVAASTKLSAKVLEDQANDFPFDLK</sequence>
<dbReference type="AlphaFoldDB" id="A0A5C5VN07"/>
<proteinExistence type="predicted"/>
<name>A0A5C5VN07_9BACT</name>
<dbReference type="SUPFAM" id="SSF49464">
    <property type="entry name" value="Carboxypeptidase regulatory domain-like"/>
    <property type="match status" value="1"/>
</dbReference>
<dbReference type="OrthoDB" id="285633at2"/>
<reference evidence="1 2" key="1">
    <citation type="submission" date="2019-02" db="EMBL/GenBank/DDBJ databases">
        <title>Deep-cultivation of Planctomycetes and their phenomic and genomic characterization uncovers novel biology.</title>
        <authorList>
            <person name="Wiegand S."/>
            <person name="Jogler M."/>
            <person name="Boedeker C."/>
            <person name="Pinto D."/>
            <person name="Vollmers J."/>
            <person name="Rivas-Marin E."/>
            <person name="Kohn T."/>
            <person name="Peeters S.H."/>
            <person name="Heuer A."/>
            <person name="Rast P."/>
            <person name="Oberbeckmann S."/>
            <person name="Bunk B."/>
            <person name="Jeske O."/>
            <person name="Meyerdierks A."/>
            <person name="Storesund J.E."/>
            <person name="Kallscheuer N."/>
            <person name="Luecker S."/>
            <person name="Lage O.M."/>
            <person name="Pohl T."/>
            <person name="Merkel B.J."/>
            <person name="Hornburger P."/>
            <person name="Mueller R.-W."/>
            <person name="Bruemmer F."/>
            <person name="Labrenz M."/>
            <person name="Spormann A.M."/>
            <person name="Op Den Camp H."/>
            <person name="Overmann J."/>
            <person name="Amann R."/>
            <person name="Jetten M.S.M."/>
            <person name="Mascher T."/>
            <person name="Medema M.H."/>
            <person name="Devos D.P."/>
            <person name="Kaster A.-K."/>
            <person name="Ovreas L."/>
            <person name="Rohde M."/>
            <person name="Galperin M.Y."/>
            <person name="Jogler C."/>
        </authorList>
    </citation>
    <scope>NUCLEOTIDE SEQUENCE [LARGE SCALE GENOMIC DNA]</scope>
    <source>
        <strain evidence="1 2">Enr8</strain>
    </source>
</reference>
<evidence type="ECO:0008006" key="3">
    <source>
        <dbReference type="Google" id="ProtNLM"/>
    </source>
</evidence>
<evidence type="ECO:0000313" key="1">
    <source>
        <dbReference type="EMBL" id="TWT39275.1"/>
    </source>
</evidence>
<evidence type="ECO:0000313" key="2">
    <source>
        <dbReference type="Proteomes" id="UP000318878"/>
    </source>
</evidence>
<dbReference type="RefSeq" id="WP_146429457.1">
    <property type="nucleotide sequence ID" value="NZ_SJPF01000001.1"/>
</dbReference>
<protein>
    <recommendedName>
        <fullName evidence="3">Nickel uptake substrate-specific transmembrane region</fullName>
    </recommendedName>
</protein>
<dbReference type="InterPro" id="IPR008969">
    <property type="entry name" value="CarboxyPept-like_regulatory"/>
</dbReference>
<dbReference type="EMBL" id="SJPF01000001">
    <property type="protein sequence ID" value="TWT39275.1"/>
    <property type="molecule type" value="Genomic_DNA"/>
</dbReference>
<dbReference type="Proteomes" id="UP000318878">
    <property type="component" value="Unassembled WGS sequence"/>
</dbReference>
<organism evidence="1 2">
    <name type="scientific">Blastopirellula retiformator</name>
    <dbReference type="NCBI Taxonomy" id="2527970"/>
    <lineage>
        <taxon>Bacteria</taxon>
        <taxon>Pseudomonadati</taxon>
        <taxon>Planctomycetota</taxon>
        <taxon>Planctomycetia</taxon>
        <taxon>Pirellulales</taxon>
        <taxon>Pirellulaceae</taxon>
        <taxon>Blastopirellula</taxon>
    </lineage>
</organism>
<comment type="caution">
    <text evidence="1">The sequence shown here is derived from an EMBL/GenBank/DDBJ whole genome shotgun (WGS) entry which is preliminary data.</text>
</comment>
<keyword evidence="2" id="KW-1185">Reference proteome</keyword>